<dbReference type="PANTHER" id="PTHR47406">
    <property type="entry name" value="COAGULATION FACTOR 5/8 TYPE, C-TERMINAL"/>
    <property type="match status" value="1"/>
</dbReference>
<accession>A0A1I3SC44</accession>
<keyword evidence="3" id="KW-1185">Reference proteome</keyword>
<evidence type="ECO:0008006" key="4">
    <source>
        <dbReference type="Google" id="ProtNLM"/>
    </source>
</evidence>
<dbReference type="GO" id="GO:0016787">
    <property type="term" value="F:hydrolase activity"/>
    <property type="evidence" value="ECO:0007669"/>
    <property type="project" value="UniProtKB-KW"/>
</dbReference>
<evidence type="ECO:0000256" key="1">
    <source>
        <dbReference type="ARBA" id="ARBA00022801"/>
    </source>
</evidence>
<dbReference type="Pfam" id="PF16126">
    <property type="entry name" value="DUF4838"/>
    <property type="match status" value="1"/>
</dbReference>
<organism evidence="2 3">
    <name type="scientific">Parapedobacter indicus</name>
    <dbReference type="NCBI Taxonomy" id="1477437"/>
    <lineage>
        <taxon>Bacteria</taxon>
        <taxon>Pseudomonadati</taxon>
        <taxon>Bacteroidota</taxon>
        <taxon>Sphingobacteriia</taxon>
        <taxon>Sphingobacteriales</taxon>
        <taxon>Sphingobacteriaceae</taxon>
        <taxon>Parapedobacter</taxon>
    </lineage>
</organism>
<evidence type="ECO:0000313" key="2">
    <source>
        <dbReference type="EMBL" id="SFJ56295.1"/>
    </source>
</evidence>
<dbReference type="STRING" id="1477437.SAMN05444682_1111"/>
<dbReference type="InterPro" id="IPR032287">
    <property type="entry name" value="DUF4838"/>
</dbReference>
<dbReference type="GO" id="GO:0005975">
    <property type="term" value="P:carbohydrate metabolic process"/>
    <property type="evidence" value="ECO:0007669"/>
    <property type="project" value="UniProtKB-ARBA"/>
</dbReference>
<reference evidence="2 3" key="1">
    <citation type="submission" date="2016-10" db="EMBL/GenBank/DDBJ databases">
        <authorList>
            <person name="de Groot N.N."/>
        </authorList>
    </citation>
    <scope>NUCLEOTIDE SEQUENCE [LARGE SCALE GENOMIC DNA]</scope>
    <source>
        <strain evidence="2 3">RK1</strain>
    </source>
</reference>
<dbReference type="Proteomes" id="UP000198670">
    <property type="component" value="Unassembled WGS sequence"/>
</dbReference>
<proteinExistence type="predicted"/>
<protein>
    <recommendedName>
        <fullName evidence="4">DUF4838 domain-containing protein</fullName>
    </recommendedName>
</protein>
<keyword evidence="1" id="KW-0378">Hydrolase</keyword>
<dbReference type="PANTHER" id="PTHR47406:SF2">
    <property type="entry name" value="ALPHA GLUCURONIDASE N-TERMINAL DOMAIN-CONTAINING PROTEIN"/>
    <property type="match status" value="1"/>
</dbReference>
<dbReference type="EMBL" id="FOQO01000011">
    <property type="protein sequence ID" value="SFJ56295.1"/>
    <property type="molecule type" value="Genomic_DNA"/>
</dbReference>
<name>A0A1I3SC44_9SPHI</name>
<dbReference type="RefSeq" id="WP_177195231.1">
    <property type="nucleotide sequence ID" value="NZ_FOQO01000011.1"/>
</dbReference>
<dbReference type="Gene3D" id="3.30.379.10">
    <property type="entry name" value="Chitobiase/beta-hexosaminidase domain 2-like"/>
    <property type="match status" value="1"/>
</dbReference>
<evidence type="ECO:0000313" key="3">
    <source>
        <dbReference type="Proteomes" id="UP000198670"/>
    </source>
</evidence>
<sequence length="603" mass="68904">MGWIVCSGALGLKAQPIRLASDGAANYRIFTADSSRIASEASEELKKYLAQLSGAVFADSDGLTGRTIVVGTALTIKQHPAAIDIPLLTHDSYGLLKRGHTIYLLGGSERSIWYAVYDFLSRLGCRWIAPEFTFYEGKDKYVPVRPRLDYRYAGDIIEQPAFNYRKLYIEEGLSHNVENLLQLIRWMPQARFNVLVAPIDYQGHGRAQWDNWRQQLIPELKKRGIGIEVGGHGYQNFLHAGMEDGRLYTDHPEWFGMDQNGHRSADPHIVFCTSNAEAVAYLNHRIGEYLDAHPEIDIFDFWPPDNEKWCICERCEALGTVTERHALLVSETASYLKNRCPDVKLECLAYHHYTEPPQHTTLDNSVLLDFCPINQQFEYQIYEQESENNKRYNESLRRWMDSFGGDISIYSYYRKYAWRSLPNVIPHYMQRDLIYYRDIGIKGISVYSEPGDWFTFGLNHYVLGNLAWNPRIHVDSLIQGYCTTLYGEAADLVGDIYTELEDIVRFGCNIPFSAPKTMAAYEAYTARLLVCGEQLEAATANPDLDLITRRHLKRVALMVGYAKASARTKLLSTRGAVEEANRVAREMKQTINENKHAGVFIPR</sequence>
<dbReference type="InterPro" id="IPR029018">
    <property type="entry name" value="Hex-like_dom2"/>
</dbReference>
<dbReference type="SUPFAM" id="SSF55545">
    <property type="entry name" value="beta-N-acetylhexosaminidase-like domain"/>
    <property type="match status" value="1"/>
</dbReference>
<gene>
    <name evidence="2" type="ORF">SAMN05444682_1111</name>
</gene>
<dbReference type="AlphaFoldDB" id="A0A1I3SC44"/>